<feature type="domain" description="C2H2-type" evidence="12">
    <location>
        <begin position="3"/>
        <end position="31"/>
    </location>
</feature>
<evidence type="ECO:0000259" key="12">
    <source>
        <dbReference type="PROSITE" id="PS50157"/>
    </source>
</evidence>
<feature type="domain" description="C2H2-type" evidence="12">
    <location>
        <begin position="68"/>
        <end position="96"/>
    </location>
</feature>
<feature type="domain" description="C2H2-type" evidence="12">
    <location>
        <begin position="37"/>
        <end position="65"/>
    </location>
</feature>
<keyword evidence="4" id="KW-0677">Repeat</keyword>
<keyword evidence="3" id="KW-0479">Metal-binding</keyword>
<keyword evidence="14" id="KW-1185">Reference proteome</keyword>
<dbReference type="GO" id="GO:0008270">
    <property type="term" value="F:zinc ion binding"/>
    <property type="evidence" value="ECO:0007669"/>
    <property type="project" value="UniProtKB-KW"/>
</dbReference>
<sequence length="279" mass="32459">MIFPCGMCNFVFPNRYTLHKHFLDDHNIDKSMGRKLFKCPHCEKKFTRNTNLKIHVMTFHKKAAPALATCQSCRSSFVTLGAAREHQREAHKGPKSDEARPQRRVSCIECKEQFSDRSTMYRHFRRRHKDIKLQTHTVPMLSCPECPQYFSRYAELQTHLTTLHGIEIASKTLRFSSLREFEIWKSQEEANSLTNFIKRSSNKKFSYYICDISSKVRNVSGMGNEGYTTRMGKCCPARIVLRKEGNDYYGSFFSTHVGHTHSIDSLNLSLEERSRLLAE</sequence>
<comment type="similarity">
    <text evidence="2">Belongs to the krueppel C2H2-type zinc-finger protein family.</text>
</comment>
<feature type="domain" description="C2H2-type" evidence="12">
    <location>
        <begin position="105"/>
        <end position="133"/>
    </location>
</feature>
<comment type="subcellular location">
    <subcellularLocation>
        <location evidence="1">Nucleus</location>
    </subcellularLocation>
</comment>
<evidence type="ECO:0000313" key="14">
    <source>
        <dbReference type="Proteomes" id="UP001378592"/>
    </source>
</evidence>
<gene>
    <name evidence="13" type="ORF">R5R35_011469</name>
</gene>
<dbReference type="Gene3D" id="3.30.160.60">
    <property type="entry name" value="Classic Zinc Finger"/>
    <property type="match status" value="2"/>
</dbReference>
<name>A0AAN9YZK8_9ORTH</name>
<keyword evidence="10" id="KW-0539">Nucleus</keyword>
<dbReference type="Pfam" id="PF00096">
    <property type="entry name" value="zf-C2H2"/>
    <property type="match status" value="2"/>
</dbReference>
<keyword evidence="6" id="KW-0862">Zinc</keyword>
<comment type="caution">
    <text evidence="13">The sequence shown here is derived from an EMBL/GenBank/DDBJ whole genome shotgun (WGS) entry which is preliminary data.</text>
</comment>
<evidence type="ECO:0000256" key="11">
    <source>
        <dbReference type="PROSITE-ProRule" id="PRU00042"/>
    </source>
</evidence>
<dbReference type="GO" id="GO:0003677">
    <property type="term" value="F:DNA binding"/>
    <property type="evidence" value="ECO:0007669"/>
    <property type="project" value="UniProtKB-KW"/>
</dbReference>
<proteinExistence type="inferred from homology"/>
<dbReference type="AlphaFoldDB" id="A0AAN9YZK8"/>
<keyword evidence="9" id="KW-0804">Transcription</keyword>
<reference evidence="13 14" key="1">
    <citation type="submission" date="2024-03" db="EMBL/GenBank/DDBJ databases">
        <title>The genome assembly and annotation of the cricket Gryllus longicercus Weissman &amp; Gray.</title>
        <authorList>
            <person name="Szrajer S."/>
            <person name="Gray D."/>
            <person name="Ylla G."/>
        </authorList>
    </citation>
    <scope>NUCLEOTIDE SEQUENCE [LARGE SCALE GENOMIC DNA]</scope>
    <source>
        <strain evidence="13">DAG 2021-001</strain>
        <tissue evidence="13">Whole body minus gut</tissue>
    </source>
</reference>
<evidence type="ECO:0000256" key="3">
    <source>
        <dbReference type="ARBA" id="ARBA00022723"/>
    </source>
</evidence>
<dbReference type="InterPro" id="IPR036236">
    <property type="entry name" value="Znf_C2H2_sf"/>
</dbReference>
<keyword evidence="8" id="KW-0238">DNA-binding</keyword>
<dbReference type="InterPro" id="IPR052797">
    <property type="entry name" value="RegFact_GeneExpr_CellDeath"/>
</dbReference>
<dbReference type="EMBL" id="JAZDUA010000283">
    <property type="protein sequence ID" value="KAK7862303.1"/>
    <property type="molecule type" value="Genomic_DNA"/>
</dbReference>
<evidence type="ECO:0000256" key="6">
    <source>
        <dbReference type="ARBA" id="ARBA00022833"/>
    </source>
</evidence>
<evidence type="ECO:0000256" key="9">
    <source>
        <dbReference type="ARBA" id="ARBA00023163"/>
    </source>
</evidence>
<dbReference type="PANTHER" id="PTHR33936:SF24">
    <property type="entry name" value="C2H2-TYPE DOMAIN-CONTAINING PROTEIN"/>
    <property type="match status" value="1"/>
</dbReference>
<organism evidence="13 14">
    <name type="scientific">Gryllus longicercus</name>
    <dbReference type="NCBI Taxonomy" id="2509291"/>
    <lineage>
        <taxon>Eukaryota</taxon>
        <taxon>Metazoa</taxon>
        <taxon>Ecdysozoa</taxon>
        <taxon>Arthropoda</taxon>
        <taxon>Hexapoda</taxon>
        <taxon>Insecta</taxon>
        <taxon>Pterygota</taxon>
        <taxon>Neoptera</taxon>
        <taxon>Polyneoptera</taxon>
        <taxon>Orthoptera</taxon>
        <taxon>Ensifera</taxon>
        <taxon>Gryllidea</taxon>
        <taxon>Grylloidea</taxon>
        <taxon>Gryllidae</taxon>
        <taxon>Gryllinae</taxon>
        <taxon>Gryllus</taxon>
    </lineage>
</organism>
<dbReference type="SMART" id="SM00355">
    <property type="entry name" value="ZnF_C2H2"/>
    <property type="match status" value="5"/>
</dbReference>
<accession>A0AAN9YZK8</accession>
<dbReference type="PROSITE" id="PS50157">
    <property type="entry name" value="ZINC_FINGER_C2H2_2"/>
    <property type="match status" value="5"/>
</dbReference>
<evidence type="ECO:0000256" key="5">
    <source>
        <dbReference type="ARBA" id="ARBA00022771"/>
    </source>
</evidence>
<evidence type="ECO:0000256" key="10">
    <source>
        <dbReference type="ARBA" id="ARBA00023242"/>
    </source>
</evidence>
<keyword evidence="7" id="KW-0805">Transcription regulation</keyword>
<dbReference type="InterPro" id="IPR013087">
    <property type="entry name" value="Znf_C2H2_type"/>
</dbReference>
<evidence type="ECO:0000256" key="7">
    <source>
        <dbReference type="ARBA" id="ARBA00023015"/>
    </source>
</evidence>
<keyword evidence="5 11" id="KW-0863">Zinc-finger</keyword>
<evidence type="ECO:0000256" key="4">
    <source>
        <dbReference type="ARBA" id="ARBA00022737"/>
    </source>
</evidence>
<dbReference type="PANTHER" id="PTHR33936">
    <property type="entry name" value="PROTEIN CBG17840"/>
    <property type="match status" value="1"/>
</dbReference>
<dbReference type="FunFam" id="3.30.160.60:FF:000075">
    <property type="entry name" value="Putative zinc finger protein 536"/>
    <property type="match status" value="1"/>
</dbReference>
<evidence type="ECO:0000313" key="13">
    <source>
        <dbReference type="EMBL" id="KAK7862303.1"/>
    </source>
</evidence>
<feature type="domain" description="C2H2-type" evidence="12">
    <location>
        <begin position="141"/>
        <end position="169"/>
    </location>
</feature>
<dbReference type="GO" id="GO:0005634">
    <property type="term" value="C:nucleus"/>
    <property type="evidence" value="ECO:0007669"/>
    <property type="project" value="UniProtKB-SubCell"/>
</dbReference>
<evidence type="ECO:0000256" key="2">
    <source>
        <dbReference type="ARBA" id="ARBA00006991"/>
    </source>
</evidence>
<evidence type="ECO:0000256" key="1">
    <source>
        <dbReference type="ARBA" id="ARBA00004123"/>
    </source>
</evidence>
<evidence type="ECO:0000256" key="8">
    <source>
        <dbReference type="ARBA" id="ARBA00023125"/>
    </source>
</evidence>
<dbReference type="Proteomes" id="UP001378592">
    <property type="component" value="Unassembled WGS sequence"/>
</dbReference>
<dbReference type="PROSITE" id="PS00028">
    <property type="entry name" value="ZINC_FINGER_C2H2_1"/>
    <property type="match status" value="4"/>
</dbReference>
<protein>
    <recommendedName>
        <fullName evidence="12">C2H2-type domain-containing protein</fullName>
    </recommendedName>
</protein>
<dbReference type="SUPFAM" id="SSF57667">
    <property type="entry name" value="beta-beta-alpha zinc fingers"/>
    <property type="match status" value="1"/>
</dbReference>